<evidence type="ECO:0000313" key="3">
    <source>
        <dbReference type="Proteomes" id="UP000823775"/>
    </source>
</evidence>
<keyword evidence="3" id="KW-1185">Reference proteome</keyword>
<feature type="signal peptide" evidence="1">
    <location>
        <begin position="1"/>
        <end position="15"/>
    </location>
</feature>
<dbReference type="Proteomes" id="UP000823775">
    <property type="component" value="Unassembled WGS sequence"/>
</dbReference>
<evidence type="ECO:0000313" key="2">
    <source>
        <dbReference type="EMBL" id="MCE3052335.1"/>
    </source>
</evidence>
<reference evidence="2 3" key="1">
    <citation type="journal article" date="2021" name="BMC Genomics">
        <title>Datura genome reveals duplications of psychoactive alkaloid biosynthetic genes and high mutation rate following tissue culture.</title>
        <authorList>
            <person name="Rajewski A."/>
            <person name="Carter-House D."/>
            <person name="Stajich J."/>
            <person name="Litt A."/>
        </authorList>
    </citation>
    <scope>NUCLEOTIDE SEQUENCE [LARGE SCALE GENOMIC DNA]</scope>
    <source>
        <strain evidence="2">AR-01</strain>
    </source>
</reference>
<protein>
    <submittedName>
        <fullName evidence="2">Uncharacterized protein</fullName>
    </submittedName>
</protein>
<organism evidence="2 3">
    <name type="scientific">Datura stramonium</name>
    <name type="common">Jimsonweed</name>
    <name type="synonym">Common thornapple</name>
    <dbReference type="NCBI Taxonomy" id="4076"/>
    <lineage>
        <taxon>Eukaryota</taxon>
        <taxon>Viridiplantae</taxon>
        <taxon>Streptophyta</taxon>
        <taxon>Embryophyta</taxon>
        <taxon>Tracheophyta</taxon>
        <taxon>Spermatophyta</taxon>
        <taxon>Magnoliopsida</taxon>
        <taxon>eudicotyledons</taxon>
        <taxon>Gunneridae</taxon>
        <taxon>Pentapetalae</taxon>
        <taxon>asterids</taxon>
        <taxon>lamiids</taxon>
        <taxon>Solanales</taxon>
        <taxon>Solanaceae</taxon>
        <taxon>Solanoideae</taxon>
        <taxon>Datureae</taxon>
        <taxon>Datura</taxon>
    </lineage>
</organism>
<feature type="chain" id="PRO_5046190579" evidence="1">
    <location>
        <begin position="16"/>
        <end position="167"/>
    </location>
</feature>
<name>A0ABS8WNF0_DATST</name>
<keyword evidence="1" id="KW-0732">Signal</keyword>
<proteinExistence type="predicted"/>
<dbReference type="EMBL" id="JACEIK010009466">
    <property type="protein sequence ID" value="MCE3052335.1"/>
    <property type="molecule type" value="Genomic_DNA"/>
</dbReference>
<gene>
    <name evidence="2" type="ORF">HAX54_052297</name>
</gene>
<accession>A0ABS8WNF0</accession>
<evidence type="ECO:0000256" key="1">
    <source>
        <dbReference type="SAM" id="SignalP"/>
    </source>
</evidence>
<sequence length="167" mass="19439">MLLLLVLLVVMRILAVGVFLLPNGDIRYMYGYWGWVEYVLARSKETLYYIKIDDAIFASMFTYDHNENVLQVFFENWRPSTNTVASFIGDLSISLWDLRTIGGLPLHGSFYDEVIPLAKESTFYQLIEGVIDEVPLCDWTMFWFRGPRIYVEPSEKLSNNRTNVDES</sequence>
<comment type="caution">
    <text evidence="2">The sequence shown here is derived from an EMBL/GenBank/DDBJ whole genome shotgun (WGS) entry which is preliminary data.</text>
</comment>